<dbReference type="EMBL" id="DF237452">
    <property type="protein sequence ID" value="GAQ89249.1"/>
    <property type="molecule type" value="Genomic_DNA"/>
</dbReference>
<dbReference type="Pfam" id="PF18758">
    <property type="entry name" value="KDZ"/>
    <property type="match status" value="1"/>
</dbReference>
<dbReference type="Proteomes" id="UP000054558">
    <property type="component" value="Unassembled WGS sequence"/>
</dbReference>
<reference evidence="1 2" key="1">
    <citation type="journal article" date="2014" name="Nat. Commun.">
        <title>Klebsormidium flaccidum genome reveals primary factors for plant terrestrial adaptation.</title>
        <authorList>
            <person name="Hori K."/>
            <person name="Maruyama F."/>
            <person name="Fujisawa T."/>
            <person name="Togashi T."/>
            <person name="Yamamoto N."/>
            <person name="Seo M."/>
            <person name="Sato S."/>
            <person name="Yamada T."/>
            <person name="Mori H."/>
            <person name="Tajima N."/>
            <person name="Moriyama T."/>
            <person name="Ikeuchi M."/>
            <person name="Watanabe M."/>
            <person name="Wada H."/>
            <person name="Kobayashi K."/>
            <person name="Saito M."/>
            <person name="Masuda T."/>
            <person name="Sasaki-Sekimoto Y."/>
            <person name="Mashiguchi K."/>
            <person name="Awai K."/>
            <person name="Shimojima M."/>
            <person name="Masuda S."/>
            <person name="Iwai M."/>
            <person name="Nobusawa T."/>
            <person name="Narise T."/>
            <person name="Kondo S."/>
            <person name="Saito H."/>
            <person name="Sato R."/>
            <person name="Murakawa M."/>
            <person name="Ihara Y."/>
            <person name="Oshima-Yamada Y."/>
            <person name="Ohtaka K."/>
            <person name="Satoh M."/>
            <person name="Sonobe K."/>
            <person name="Ishii M."/>
            <person name="Ohtani R."/>
            <person name="Kanamori-Sato M."/>
            <person name="Honoki R."/>
            <person name="Miyazaki D."/>
            <person name="Mochizuki H."/>
            <person name="Umetsu J."/>
            <person name="Higashi K."/>
            <person name="Shibata D."/>
            <person name="Kamiya Y."/>
            <person name="Sato N."/>
            <person name="Nakamura Y."/>
            <person name="Tabata S."/>
            <person name="Ida S."/>
            <person name="Kurokawa K."/>
            <person name="Ohta H."/>
        </authorList>
    </citation>
    <scope>NUCLEOTIDE SEQUENCE [LARGE SCALE GENOMIC DNA]</scope>
    <source>
        <strain evidence="1 2">NIES-2285</strain>
    </source>
</reference>
<keyword evidence="2" id="KW-1185">Reference proteome</keyword>
<gene>
    <name evidence="1" type="ORF">KFL_005030010</name>
</gene>
<evidence type="ECO:0000313" key="1">
    <source>
        <dbReference type="EMBL" id="GAQ89249.1"/>
    </source>
</evidence>
<name>A0A1Y1IIB8_KLENI</name>
<dbReference type="AlphaFoldDB" id="A0A1Y1IIB8"/>
<accession>A0A1Y1IIB8</accession>
<proteinExistence type="predicted"/>
<feature type="non-terminal residue" evidence="1">
    <location>
        <position position="361"/>
    </location>
</feature>
<evidence type="ECO:0000313" key="2">
    <source>
        <dbReference type="Proteomes" id="UP000054558"/>
    </source>
</evidence>
<dbReference type="PROSITE" id="PS51257">
    <property type="entry name" value="PROKAR_LIPOPROTEIN"/>
    <property type="match status" value="1"/>
</dbReference>
<dbReference type="InterPro" id="IPR040521">
    <property type="entry name" value="KDZ"/>
</dbReference>
<protein>
    <submittedName>
        <fullName evidence="1">Uncharacterized protein</fullName>
    </submittedName>
</protein>
<sequence length="361" mass="39202">MRAGQAFLQQQVSQAPRCQSCGPSGGACLTKESSQTVLYVNQQFRFLLEVPIFACSVSGKKVHVHPLTANAFPGSAVWGFQLDAVRGGQGQPTWYGLDLLELYDSLVFNGKRGGVSVESFCTAVEKIHERHGCVEPRLSSDPFRKGFAKACKEIGYVWHGVQNMGTFGVEHFEANPFSSCAACQAAGITDQASRVLHSTYIDACFKIKHLARAGKASAHRRPHISDTTFISDNVVNGFLDIKENAVDAGESTCSEFKADSVYGIAKQSAYDIAGYIGVFCRHGVLGVGANVFGGERYGLATLLLLTLIAVYKIPLKFCWYDIGCRYKVHLAAWIALQSPSSFTLAGQILAFHVVMQLARAI</sequence>
<organism evidence="1 2">
    <name type="scientific">Klebsormidium nitens</name>
    <name type="common">Green alga</name>
    <name type="synonym">Ulothrix nitens</name>
    <dbReference type="NCBI Taxonomy" id="105231"/>
    <lineage>
        <taxon>Eukaryota</taxon>
        <taxon>Viridiplantae</taxon>
        <taxon>Streptophyta</taxon>
        <taxon>Klebsormidiophyceae</taxon>
        <taxon>Klebsormidiales</taxon>
        <taxon>Klebsormidiaceae</taxon>
        <taxon>Klebsormidium</taxon>
    </lineage>
</organism>